<gene>
    <name evidence="3" type="ORF">FB473_000684</name>
</gene>
<feature type="transmembrane region" description="Helical" evidence="2">
    <location>
        <begin position="145"/>
        <end position="165"/>
    </location>
</feature>
<proteinExistence type="predicted"/>
<evidence type="ECO:0000256" key="1">
    <source>
        <dbReference type="SAM" id="MobiDB-lite"/>
    </source>
</evidence>
<dbReference type="RefSeq" id="WP_167164853.1">
    <property type="nucleotide sequence ID" value="NZ_BAAAOO010000002.1"/>
</dbReference>
<accession>A0ABX0SDS9</accession>
<name>A0ABX0SDS9_9ACTN</name>
<protein>
    <recommendedName>
        <fullName evidence="5">DUF2157 domain-containing protein</fullName>
    </recommendedName>
</protein>
<feature type="transmembrane region" description="Helical" evidence="2">
    <location>
        <begin position="291"/>
        <end position="310"/>
    </location>
</feature>
<reference evidence="3 4" key="1">
    <citation type="submission" date="2020-02" db="EMBL/GenBank/DDBJ databases">
        <title>Sequencing the genomes of 1000 actinobacteria strains.</title>
        <authorList>
            <person name="Klenk H.-P."/>
        </authorList>
    </citation>
    <scope>NUCLEOTIDE SEQUENCE [LARGE SCALE GENOMIC DNA]</scope>
    <source>
        <strain evidence="3 4">DSM 19609</strain>
    </source>
</reference>
<feature type="transmembrane region" description="Helical" evidence="2">
    <location>
        <begin position="210"/>
        <end position="234"/>
    </location>
</feature>
<keyword evidence="2" id="KW-0472">Membrane</keyword>
<dbReference type="Proteomes" id="UP000749311">
    <property type="component" value="Unassembled WGS sequence"/>
</dbReference>
<keyword evidence="2" id="KW-1133">Transmembrane helix</keyword>
<feature type="transmembrane region" description="Helical" evidence="2">
    <location>
        <begin position="116"/>
        <end position="133"/>
    </location>
</feature>
<feature type="transmembrane region" description="Helical" evidence="2">
    <location>
        <begin position="69"/>
        <end position="96"/>
    </location>
</feature>
<feature type="transmembrane region" description="Helical" evidence="2">
    <location>
        <begin position="171"/>
        <end position="190"/>
    </location>
</feature>
<comment type="caution">
    <text evidence="3">The sequence shown here is derived from an EMBL/GenBank/DDBJ whole genome shotgun (WGS) entry which is preliminary data.</text>
</comment>
<dbReference type="EMBL" id="JAAMOZ010000001">
    <property type="protein sequence ID" value="NIH56039.1"/>
    <property type="molecule type" value="Genomic_DNA"/>
</dbReference>
<keyword evidence="2" id="KW-0812">Transmembrane</keyword>
<sequence>MTTEQSRTRARERHARPHVELAPTGLVRPLADHSVQPPSSPNLSPSALLVQTVEQPSAAPMRRIDPFDLVFPGMNSLGAVLALSAALVAVIAGPGAEITTGMFGSGAGLLSTGPEAFLIWWAVSAGLVAFLVWQWIPAHWASPRLILLTRPSVVAGLALLAWVILGREGHVVGAVTCLSMAIGALCVLVWRLARNPASTVLERFATDVGWGLLLGWSCVELLMSVGVVVDAFSLVEDDQALLVALGAFCVFIAGSLGLAGKLYRQYCVGLAVLWGFGWIGHERLLGLPRDYLLGGVAVFGVFIILAAFYASGRRVRHRVAGLGGRPPAS</sequence>
<feature type="region of interest" description="Disordered" evidence="1">
    <location>
        <begin position="1"/>
        <end position="45"/>
    </location>
</feature>
<evidence type="ECO:0008006" key="5">
    <source>
        <dbReference type="Google" id="ProtNLM"/>
    </source>
</evidence>
<evidence type="ECO:0000256" key="2">
    <source>
        <dbReference type="SAM" id="Phobius"/>
    </source>
</evidence>
<feature type="transmembrane region" description="Helical" evidence="2">
    <location>
        <begin position="240"/>
        <end position="259"/>
    </location>
</feature>
<feature type="transmembrane region" description="Helical" evidence="2">
    <location>
        <begin position="266"/>
        <end position="285"/>
    </location>
</feature>
<organism evidence="3 4">
    <name type="scientific">Brooklawnia cerclae</name>
    <dbReference type="NCBI Taxonomy" id="349934"/>
    <lineage>
        <taxon>Bacteria</taxon>
        <taxon>Bacillati</taxon>
        <taxon>Actinomycetota</taxon>
        <taxon>Actinomycetes</taxon>
        <taxon>Propionibacteriales</taxon>
        <taxon>Propionibacteriaceae</taxon>
        <taxon>Brooklawnia</taxon>
    </lineage>
</organism>
<evidence type="ECO:0000313" key="3">
    <source>
        <dbReference type="EMBL" id="NIH56039.1"/>
    </source>
</evidence>
<keyword evidence="4" id="KW-1185">Reference proteome</keyword>
<evidence type="ECO:0000313" key="4">
    <source>
        <dbReference type="Proteomes" id="UP000749311"/>
    </source>
</evidence>